<dbReference type="EnsemblMetazoa" id="AMIN014375-RA">
    <property type="protein sequence ID" value="AMIN014375-PA"/>
    <property type="gene ID" value="AMIN014375"/>
</dbReference>
<dbReference type="Proteomes" id="UP000075920">
    <property type="component" value="Unassembled WGS sequence"/>
</dbReference>
<dbReference type="VEuPathDB" id="VectorBase:AMIN014375"/>
<protein>
    <submittedName>
        <fullName evidence="1">Uncharacterized protein</fullName>
    </submittedName>
</protein>
<proteinExistence type="predicted"/>
<dbReference type="AlphaFoldDB" id="A0A182WNV0"/>
<reference evidence="1" key="2">
    <citation type="submission" date="2020-05" db="UniProtKB">
        <authorList>
            <consortium name="EnsemblMetazoa"/>
        </authorList>
    </citation>
    <scope>IDENTIFICATION</scope>
    <source>
        <strain evidence="1">MINIMUS1</strain>
    </source>
</reference>
<evidence type="ECO:0000313" key="2">
    <source>
        <dbReference type="Proteomes" id="UP000075920"/>
    </source>
</evidence>
<name>A0A182WNV0_9DIPT</name>
<evidence type="ECO:0000313" key="1">
    <source>
        <dbReference type="EnsemblMetazoa" id="AMIN014375-PA"/>
    </source>
</evidence>
<keyword evidence="2" id="KW-1185">Reference proteome</keyword>
<reference evidence="2" key="1">
    <citation type="submission" date="2013-03" db="EMBL/GenBank/DDBJ databases">
        <title>The Genome Sequence of Anopheles minimus MINIMUS1.</title>
        <authorList>
            <consortium name="The Broad Institute Genomics Platform"/>
            <person name="Neafsey D.E."/>
            <person name="Walton C."/>
            <person name="Walker B."/>
            <person name="Young S.K."/>
            <person name="Zeng Q."/>
            <person name="Gargeya S."/>
            <person name="Fitzgerald M."/>
            <person name="Haas B."/>
            <person name="Abouelleil A."/>
            <person name="Allen A.W."/>
            <person name="Alvarado L."/>
            <person name="Arachchi H.M."/>
            <person name="Berlin A.M."/>
            <person name="Chapman S.B."/>
            <person name="Gainer-Dewar J."/>
            <person name="Goldberg J."/>
            <person name="Griggs A."/>
            <person name="Gujja S."/>
            <person name="Hansen M."/>
            <person name="Howarth C."/>
            <person name="Imamovic A."/>
            <person name="Ireland A."/>
            <person name="Larimer J."/>
            <person name="McCowan C."/>
            <person name="Murphy C."/>
            <person name="Pearson M."/>
            <person name="Poon T.W."/>
            <person name="Priest M."/>
            <person name="Roberts A."/>
            <person name="Saif S."/>
            <person name="Shea T."/>
            <person name="Sisk P."/>
            <person name="Sykes S."/>
            <person name="Wortman J."/>
            <person name="Nusbaum C."/>
            <person name="Birren B."/>
        </authorList>
    </citation>
    <scope>NUCLEOTIDE SEQUENCE [LARGE SCALE GENOMIC DNA]</scope>
    <source>
        <strain evidence="2">MINIMUS1</strain>
    </source>
</reference>
<accession>A0A182WNV0</accession>
<sequence>MHLQQKTLTPTIVRERAKRFGVGREQRIGFW</sequence>
<organism evidence="1 2">
    <name type="scientific">Anopheles minimus</name>
    <dbReference type="NCBI Taxonomy" id="112268"/>
    <lineage>
        <taxon>Eukaryota</taxon>
        <taxon>Metazoa</taxon>
        <taxon>Ecdysozoa</taxon>
        <taxon>Arthropoda</taxon>
        <taxon>Hexapoda</taxon>
        <taxon>Insecta</taxon>
        <taxon>Pterygota</taxon>
        <taxon>Neoptera</taxon>
        <taxon>Endopterygota</taxon>
        <taxon>Diptera</taxon>
        <taxon>Nematocera</taxon>
        <taxon>Culicoidea</taxon>
        <taxon>Culicidae</taxon>
        <taxon>Anophelinae</taxon>
        <taxon>Anopheles</taxon>
    </lineage>
</organism>